<dbReference type="InterPro" id="IPR006631">
    <property type="entry name" value="DM4_12"/>
</dbReference>
<dbReference type="AlphaFoldDB" id="A0A834MEL5"/>
<dbReference type="OrthoDB" id="6340174at2759"/>
<evidence type="ECO:0000313" key="3">
    <source>
        <dbReference type="Proteomes" id="UP000625711"/>
    </source>
</evidence>
<dbReference type="EMBL" id="JAACXV010000269">
    <property type="protein sequence ID" value="KAF7280918.1"/>
    <property type="molecule type" value="Genomic_DNA"/>
</dbReference>
<sequence>MMRRNGCLCSFLLVFSGWFGANDGLTTEYKNKWFHYPYGGPFMGILSAFAIPLRVNTPGDVFMAVNFEASFSLPENDTTLYWPPIVGSTARQLLYEIVERKFESHGHPGHACLLRAICEGAEFSSQNTGVLGDLVHVILTPSSSLNTNLTREYQVAEQQATKKGKCKKYKKSCSFSIMNMFGWIGTTFDAIANMAKRPVGLKNH</sequence>
<evidence type="ECO:0000256" key="1">
    <source>
        <dbReference type="SAM" id="SignalP"/>
    </source>
</evidence>
<name>A0A834MEL5_RHYFE</name>
<organism evidence="2 3">
    <name type="scientific">Rhynchophorus ferrugineus</name>
    <name type="common">Red palm weevil</name>
    <name type="synonym">Curculio ferrugineus</name>
    <dbReference type="NCBI Taxonomy" id="354439"/>
    <lineage>
        <taxon>Eukaryota</taxon>
        <taxon>Metazoa</taxon>
        <taxon>Ecdysozoa</taxon>
        <taxon>Arthropoda</taxon>
        <taxon>Hexapoda</taxon>
        <taxon>Insecta</taxon>
        <taxon>Pterygota</taxon>
        <taxon>Neoptera</taxon>
        <taxon>Endopterygota</taxon>
        <taxon>Coleoptera</taxon>
        <taxon>Polyphaga</taxon>
        <taxon>Cucujiformia</taxon>
        <taxon>Curculionidae</taxon>
        <taxon>Dryophthorinae</taxon>
        <taxon>Rhynchophorus</taxon>
    </lineage>
</organism>
<dbReference type="Pfam" id="PF07841">
    <property type="entry name" value="DM4_12"/>
    <property type="match status" value="1"/>
</dbReference>
<keyword evidence="3" id="KW-1185">Reference proteome</keyword>
<dbReference type="SMART" id="SM00718">
    <property type="entry name" value="DM4_12"/>
    <property type="match status" value="1"/>
</dbReference>
<dbReference type="PANTHER" id="PTHR21398">
    <property type="entry name" value="AGAP007094-PA"/>
    <property type="match status" value="1"/>
</dbReference>
<comment type="caution">
    <text evidence="2">The sequence shown here is derived from an EMBL/GenBank/DDBJ whole genome shotgun (WGS) entry which is preliminary data.</text>
</comment>
<protein>
    <submittedName>
        <fullName evidence="2">Uncharacterized protein</fullName>
    </submittedName>
</protein>
<keyword evidence="1" id="KW-0732">Signal</keyword>
<accession>A0A834MEL5</accession>
<dbReference type="Proteomes" id="UP000625711">
    <property type="component" value="Unassembled WGS sequence"/>
</dbReference>
<reference evidence="2" key="1">
    <citation type="submission" date="2020-08" db="EMBL/GenBank/DDBJ databases">
        <title>Genome sequencing and assembly of the red palm weevil Rhynchophorus ferrugineus.</title>
        <authorList>
            <person name="Dias G.B."/>
            <person name="Bergman C.M."/>
            <person name="Manee M."/>
        </authorList>
    </citation>
    <scope>NUCLEOTIDE SEQUENCE</scope>
    <source>
        <strain evidence="2">AA-2017</strain>
        <tissue evidence="2">Whole larva</tissue>
    </source>
</reference>
<dbReference type="PANTHER" id="PTHR21398:SF22">
    <property type="entry name" value="IP12060P-RELATED"/>
    <property type="match status" value="1"/>
</dbReference>
<evidence type="ECO:0000313" key="2">
    <source>
        <dbReference type="EMBL" id="KAF7280918.1"/>
    </source>
</evidence>
<gene>
    <name evidence="2" type="ORF">GWI33_005384</name>
</gene>
<feature type="chain" id="PRO_5032804061" evidence="1">
    <location>
        <begin position="25"/>
        <end position="204"/>
    </location>
</feature>
<proteinExistence type="predicted"/>
<feature type="signal peptide" evidence="1">
    <location>
        <begin position="1"/>
        <end position="24"/>
    </location>
</feature>